<keyword evidence="1" id="KW-1133">Transmembrane helix</keyword>
<sequence length="278" mass="30939">MLPSPKHIQTLCDNKLYKSAPLQILALSASLTFILTLVLNIPVILAAPLALITGQPFWHETESESSAFFAWLSVTVSNGAFLAALISITIHIITTTLRGRFGDSHYELNLEMELPPKEAFIRVYEELRYYRLVKKIEKDENRLCLVALKSQGKYLSTYLAVQVKPSSDADHSVVILSAASEPQDKYIWLSSLFCDFGESIALVNRLKLILHPVLSCKTRKGKKKHTDSASRATVVSESLLASNLQTSTTIASPKKPSKMWDPQMPLPVEHLNPPPVML</sequence>
<evidence type="ECO:0000313" key="2">
    <source>
        <dbReference type="EMBL" id="MBN8660679.1"/>
    </source>
</evidence>
<protein>
    <submittedName>
        <fullName evidence="2">Uncharacterized protein</fullName>
    </submittedName>
</protein>
<dbReference type="Proteomes" id="UP000664277">
    <property type="component" value="Unassembled WGS sequence"/>
</dbReference>
<dbReference type="EMBL" id="JAFLCK010000012">
    <property type="protein sequence ID" value="MBN8660679.1"/>
    <property type="molecule type" value="Genomic_DNA"/>
</dbReference>
<name>A0A8J7P7Z3_9BACT</name>
<comment type="caution">
    <text evidence="2">The sequence shown here is derived from an EMBL/GenBank/DDBJ whole genome shotgun (WGS) entry which is preliminary data.</text>
</comment>
<organism evidence="2 3">
    <name type="scientific">Candidatus Obscuribacter phosphatis</name>
    <dbReference type="NCBI Taxonomy" id="1906157"/>
    <lineage>
        <taxon>Bacteria</taxon>
        <taxon>Bacillati</taxon>
        <taxon>Candidatus Melainabacteria</taxon>
        <taxon>Candidatus Obscuribacterales</taxon>
        <taxon>Candidatus Obscuribacteraceae</taxon>
        <taxon>Candidatus Obscuribacter</taxon>
    </lineage>
</organism>
<keyword evidence="1" id="KW-0812">Transmembrane</keyword>
<keyword evidence="1" id="KW-0472">Membrane</keyword>
<feature type="transmembrane region" description="Helical" evidence="1">
    <location>
        <begin position="24"/>
        <end position="48"/>
    </location>
</feature>
<gene>
    <name evidence="2" type="ORF">J0M35_09970</name>
</gene>
<evidence type="ECO:0000256" key="1">
    <source>
        <dbReference type="SAM" id="Phobius"/>
    </source>
</evidence>
<dbReference type="AlphaFoldDB" id="A0A8J7P7Z3"/>
<accession>A0A8J7P7Z3</accession>
<evidence type="ECO:0000313" key="3">
    <source>
        <dbReference type="Proteomes" id="UP000664277"/>
    </source>
</evidence>
<feature type="transmembrane region" description="Helical" evidence="1">
    <location>
        <begin position="68"/>
        <end position="93"/>
    </location>
</feature>
<proteinExistence type="predicted"/>
<reference evidence="2" key="1">
    <citation type="submission" date="2021-02" db="EMBL/GenBank/DDBJ databases">
        <title>Genome-Resolved Metagenomics of a Microbial Community Performing Photosynthetic Biological Nutrient Removal.</title>
        <authorList>
            <person name="Mcdaniel E.A."/>
        </authorList>
    </citation>
    <scope>NUCLEOTIDE SEQUENCE</scope>
    <source>
        <strain evidence="2">UWPOB_OBS1</strain>
    </source>
</reference>